<name>A0ACB6ZBP1_THEGA</name>
<organism evidence="1 2">
    <name type="scientific">Thelephora ganbajun</name>
    <name type="common">Ganba fungus</name>
    <dbReference type="NCBI Taxonomy" id="370292"/>
    <lineage>
        <taxon>Eukaryota</taxon>
        <taxon>Fungi</taxon>
        <taxon>Dikarya</taxon>
        <taxon>Basidiomycota</taxon>
        <taxon>Agaricomycotina</taxon>
        <taxon>Agaricomycetes</taxon>
        <taxon>Thelephorales</taxon>
        <taxon>Thelephoraceae</taxon>
        <taxon>Thelephora</taxon>
    </lineage>
</organism>
<sequence>MALSSSPRKVIPLSGGEEWRSKPKSLPTIIKRAFFCGVIVESPASGRDYSDDIHDLVASLGVPLESKKPAPPPPTPSAERSEADGKQKRQRAMTDSTALRDQINEFVSTERSYVDKLHTLKKDYADPLRHFARSKDTAIIKPYQANTLFANVDALIPIHEAFLKDLDRMLAGMNDGGKNGSSVGGIGDVALQHFKDYNGFHLYKLYYAKREEAQAIFEKEMTRRGSGFPGYIDRIKYSDADIKNRIGLRELLMDPVQRIPRYTLMFRNMIKRMAPDDPQRAKLIEADEIASRIALAELDDETKRGQVMYTLASTIEDFPPALISNSRRFIECIDVEDSYCPAGGSADDIAAAGIEPLKCSLFLFDDKLMIVKRNADRPVRALSGLNDLDKVLPKPSSRPISLKKSGLQFKGIVEITDVVAADVGGSEFHLYLENPPQDLSERWSGRPFRAFTVVHPPDPPNLNPERAESDKKAFLENLWTAQAKYRTKEDLSVVIRSEDQEVESRGGRITVASTFYNVYSRTDFMKERQKTKAVVHIDADGIADQIPFGVGGPPMVVIRVQPMAGELSKLVVSSSDSLDEGEEDIIQTDRIPGRIVQTIQQYGLFKFSTGNNSRPSTPTASMRSRAAIFGLDVIGRNLFGQGINIKGDLFGSVSSSRRTKSSRSSIYTDGSLARFSRSNSTTTAATISDGESSLSRSRSSKPGSSKQQKLIKRKSPAPINPEDDLPPLGHSRTRSEPSRTRSVDRELTDDDEECLGKIPAPDFDKSGVSDDSEWALTQNLELARRNSKSQSQPISRQRSFLEEPIEETIYEEEPPASLRSSRASSKRTYSQRSNTSRTTDSSNTQRPPSPPSRPHSRATSTTSDGRHSRSTSLHSSERRPLGPRSPSPLPPRTPTMIPDLALPSADLELALDSAITDMTNIPVTPARKNSASSIPRSKRQPFEPMRNADTTPKAVPKAALPASGIPRPVEPLAIKKNSVRSSPSQARKSSVRNSPLSKPVGKGVSPKRASPRVSKIVQPTRTNTIPATPLPAVVEQAWKNDDLDKLIKLAESTKIDIESSKRAVKRIKLEFDQFKSSSSKMYTLPEDNSRPDSPSSLIKRATRTPQTPLTPVTREAQQRMDEMRQLIGRRNGDLTPRKVRPTVDTSEKVPSLPTSTTSEPLRLDGIDKVVESFVFDVDGKLAQAADNQDAVQEGLKEISAKLRERALEHERVKIEVRSIRRQCEVVKNLLADATAEKEIMYEAFNEELDSMYNDAQLPDDEAWTALTTDLQQTKQARNDLSKENAQLKLQLSEAERQKEEWGALLRAHGLIP</sequence>
<reference evidence="1" key="2">
    <citation type="journal article" date="2020" name="Nat. Commun.">
        <title>Large-scale genome sequencing of mycorrhizal fungi provides insights into the early evolution of symbiotic traits.</title>
        <authorList>
            <person name="Miyauchi S."/>
            <person name="Kiss E."/>
            <person name="Kuo A."/>
            <person name="Drula E."/>
            <person name="Kohler A."/>
            <person name="Sanchez-Garcia M."/>
            <person name="Morin E."/>
            <person name="Andreopoulos B."/>
            <person name="Barry K.W."/>
            <person name="Bonito G."/>
            <person name="Buee M."/>
            <person name="Carver A."/>
            <person name="Chen C."/>
            <person name="Cichocki N."/>
            <person name="Clum A."/>
            <person name="Culley D."/>
            <person name="Crous P.W."/>
            <person name="Fauchery L."/>
            <person name="Girlanda M."/>
            <person name="Hayes R.D."/>
            <person name="Keri Z."/>
            <person name="LaButti K."/>
            <person name="Lipzen A."/>
            <person name="Lombard V."/>
            <person name="Magnuson J."/>
            <person name="Maillard F."/>
            <person name="Murat C."/>
            <person name="Nolan M."/>
            <person name="Ohm R.A."/>
            <person name="Pangilinan J."/>
            <person name="Pereira M.F."/>
            <person name="Perotto S."/>
            <person name="Peter M."/>
            <person name="Pfister S."/>
            <person name="Riley R."/>
            <person name="Sitrit Y."/>
            <person name="Stielow J.B."/>
            <person name="Szollosi G."/>
            <person name="Zifcakova L."/>
            <person name="Stursova M."/>
            <person name="Spatafora J.W."/>
            <person name="Tedersoo L."/>
            <person name="Vaario L.M."/>
            <person name="Yamada A."/>
            <person name="Yan M."/>
            <person name="Wang P."/>
            <person name="Xu J."/>
            <person name="Bruns T."/>
            <person name="Baldrian P."/>
            <person name="Vilgalys R."/>
            <person name="Dunand C."/>
            <person name="Henrissat B."/>
            <person name="Grigoriev I.V."/>
            <person name="Hibbett D."/>
            <person name="Nagy L.G."/>
            <person name="Martin F.M."/>
        </authorList>
    </citation>
    <scope>NUCLEOTIDE SEQUENCE</scope>
    <source>
        <strain evidence="1">P2</strain>
    </source>
</reference>
<proteinExistence type="predicted"/>
<keyword evidence="2" id="KW-1185">Reference proteome</keyword>
<reference evidence="1" key="1">
    <citation type="submission" date="2019-10" db="EMBL/GenBank/DDBJ databases">
        <authorList>
            <consortium name="DOE Joint Genome Institute"/>
            <person name="Kuo A."/>
            <person name="Miyauchi S."/>
            <person name="Kiss E."/>
            <person name="Drula E."/>
            <person name="Kohler A."/>
            <person name="Sanchez-Garcia M."/>
            <person name="Andreopoulos B."/>
            <person name="Barry K.W."/>
            <person name="Bonito G."/>
            <person name="Buee M."/>
            <person name="Carver A."/>
            <person name="Chen C."/>
            <person name="Cichocki N."/>
            <person name="Clum A."/>
            <person name="Culley D."/>
            <person name="Crous P.W."/>
            <person name="Fauchery L."/>
            <person name="Girlanda M."/>
            <person name="Hayes R."/>
            <person name="Keri Z."/>
            <person name="Labutti K."/>
            <person name="Lipzen A."/>
            <person name="Lombard V."/>
            <person name="Magnuson J."/>
            <person name="Maillard F."/>
            <person name="Morin E."/>
            <person name="Murat C."/>
            <person name="Nolan M."/>
            <person name="Ohm R."/>
            <person name="Pangilinan J."/>
            <person name="Pereira M."/>
            <person name="Perotto S."/>
            <person name="Peter M."/>
            <person name="Riley R."/>
            <person name="Sitrit Y."/>
            <person name="Stielow B."/>
            <person name="Szollosi G."/>
            <person name="Zifcakova L."/>
            <person name="Stursova M."/>
            <person name="Spatafora J.W."/>
            <person name="Tedersoo L."/>
            <person name="Vaario L.-M."/>
            <person name="Yamada A."/>
            <person name="Yan M."/>
            <person name="Wang P."/>
            <person name="Xu J."/>
            <person name="Bruns T."/>
            <person name="Baldrian P."/>
            <person name="Vilgalys R."/>
            <person name="Henrissat B."/>
            <person name="Grigoriev I.V."/>
            <person name="Hibbett D."/>
            <person name="Nagy L.G."/>
            <person name="Martin F.M."/>
        </authorList>
    </citation>
    <scope>NUCLEOTIDE SEQUENCE</scope>
    <source>
        <strain evidence="1">P2</strain>
    </source>
</reference>
<dbReference type="Proteomes" id="UP000886501">
    <property type="component" value="Unassembled WGS sequence"/>
</dbReference>
<dbReference type="EMBL" id="MU118044">
    <property type="protein sequence ID" value="KAF9646969.1"/>
    <property type="molecule type" value="Genomic_DNA"/>
</dbReference>
<comment type="caution">
    <text evidence="1">The sequence shown here is derived from an EMBL/GenBank/DDBJ whole genome shotgun (WGS) entry which is preliminary data.</text>
</comment>
<protein>
    <submittedName>
        <fullName evidence="1">Uncharacterized protein</fullName>
    </submittedName>
</protein>
<accession>A0ACB6ZBP1</accession>
<gene>
    <name evidence="1" type="ORF">BDM02DRAFT_3252210</name>
</gene>
<evidence type="ECO:0000313" key="1">
    <source>
        <dbReference type="EMBL" id="KAF9646969.1"/>
    </source>
</evidence>
<evidence type="ECO:0000313" key="2">
    <source>
        <dbReference type="Proteomes" id="UP000886501"/>
    </source>
</evidence>